<gene>
    <name evidence="9" type="ORF">Y717_15155</name>
</gene>
<feature type="compositionally biased region" description="Low complexity" evidence="7">
    <location>
        <begin position="13"/>
        <end position="24"/>
    </location>
</feature>
<keyword evidence="5 8" id="KW-1133">Transmembrane helix</keyword>
<keyword evidence="10" id="KW-1185">Reference proteome</keyword>
<evidence type="ECO:0000256" key="3">
    <source>
        <dbReference type="ARBA" id="ARBA00022475"/>
    </source>
</evidence>
<evidence type="ECO:0000256" key="5">
    <source>
        <dbReference type="ARBA" id="ARBA00022989"/>
    </source>
</evidence>
<dbReference type="InterPro" id="IPR051907">
    <property type="entry name" value="DoxX-like_oxidoreductase"/>
</dbReference>
<dbReference type="InterPro" id="IPR032808">
    <property type="entry name" value="DoxX"/>
</dbReference>
<dbReference type="GO" id="GO:0005886">
    <property type="term" value="C:plasma membrane"/>
    <property type="evidence" value="ECO:0007669"/>
    <property type="project" value="UniProtKB-SubCell"/>
</dbReference>
<evidence type="ECO:0000256" key="1">
    <source>
        <dbReference type="ARBA" id="ARBA00004651"/>
    </source>
</evidence>
<organism evidence="9 10">
    <name type="scientific">Streptomyces scopuliridis RB72</name>
    <dbReference type="NCBI Taxonomy" id="1440053"/>
    <lineage>
        <taxon>Bacteria</taxon>
        <taxon>Bacillati</taxon>
        <taxon>Actinomycetota</taxon>
        <taxon>Actinomycetes</taxon>
        <taxon>Kitasatosporales</taxon>
        <taxon>Streptomycetaceae</taxon>
        <taxon>Streptomyces</taxon>
    </lineage>
</organism>
<feature type="region of interest" description="Disordered" evidence="7">
    <location>
        <begin position="1"/>
        <end position="24"/>
    </location>
</feature>
<dbReference type="Proteomes" id="UP000245992">
    <property type="component" value="Unassembled WGS sequence"/>
</dbReference>
<dbReference type="EMBL" id="AZSP01000003">
    <property type="protein sequence ID" value="PVE14159.1"/>
    <property type="molecule type" value="Genomic_DNA"/>
</dbReference>
<protein>
    <submittedName>
        <fullName evidence="9">DoxX family protein</fullName>
    </submittedName>
</protein>
<dbReference type="Pfam" id="PF07681">
    <property type="entry name" value="DoxX"/>
    <property type="match status" value="1"/>
</dbReference>
<comment type="similarity">
    <text evidence="2">Belongs to the DoxX family.</text>
</comment>
<evidence type="ECO:0000256" key="2">
    <source>
        <dbReference type="ARBA" id="ARBA00006679"/>
    </source>
</evidence>
<sequence>MSSLTRTPAGPLTRTPDAPHTPHAASPHAYDVGLLLLRVVLGLTMAAHGGQKLFGWFGGGGIDGTGSFFTMSGYPNGKALAVVAGLTETFGGLGLALGLLTPLAGAAVVGTMVNALAVKGFGGFFAPTGIEYELLLAAGAAALALTGPGRLAADRYLPWVKSHRLAYGAAALALGLLIAAITLLLRN</sequence>
<name>A0A2T7TG92_9ACTN</name>
<proteinExistence type="inferred from homology"/>
<keyword evidence="3" id="KW-1003">Cell membrane</keyword>
<comment type="subcellular location">
    <subcellularLocation>
        <location evidence="1">Cell membrane</location>
        <topology evidence="1">Multi-pass membrane protein</topology>
    </subcellularLocation>
</comment>
<dbReference type="STRING" id="1440053.GCA_000718095_01719"/>
<dbReference type="RefSeq" id="WP_030350876.1">
    <property type="nucleotide sequence ID" value="NZ_AZSP01000003.1"/>
</dbReference>
<evidence type="ECO:0000313" key="10">
    <source>
        <dbReference type="Proteomes" id="UP000245992"/>
    </source>
</evidence>
<evidence type="ECO:0000256" key="4">
    <source>
        <dbReference type="ARBA" id="ARBA00022692"/>
    </source>
</evidence>
<evidence type="ECO:0000256" key="7">
    <source>
        <dbReference type="SAM" id="MobiDB-lite"/>
    </source>
</evidence>
<dbReference type="PANTHER" id="PTHR33452">
    <property type="entry name" value="OXIDOREDUCTASE CATD-RELATED"/>
    <property type="match status" value="1"/>
</dbReference>
<feature type="transmembrane region" description="Helical" evidence="8">
    <location>
        <begin position="165"/>
        <end position="185"/>
    </location>
</feature>
<accession>A0A2T7TG92</accession>
<comment type="caution">
    <text evidence="9">The sequence shown here is derived from an EMBL/GenBank/DDBJ whole genome shotgun (WGS) entry which is preliminary data.</text>
</comment>
<feature type="transmembrane region" description="Helical" evidence="8">
    <location>
        <begin position="103"/>
        <end position="122"/>
    </location>
</feature>
<evidence type="ECO:0000313" key="9">
    <source>
        <dbReference type="EMBL" id="PVE14159.1"/>
    </source>
</evidence>
<evidence type="ECO:0000256" key="8">
    <source>
        <dbReference type="SAM" id="Phobius"/>
    </source>
</evidence>
<keyword evidence="4 8" id="KW-0812">Transmembrane</keyword>
<dbReference type="PANTHER" id="PTHR33452:SF1">
    <property type="entry name" value="INNER MEMBRANE PROTEIN YPHA-RELATED"/>
    <property type="match status" value="1"/>
</dbReference>
<keyword evidence="6 8" id="KW-0472">Membrane</keyword>
<feature type="transmembrane region" description="Helical" evidence="8">
    <location>
        <begin position="134"/>
        <end position="153"/>
    </location>
</feature>
<dbReference type="AlphaFoldDB" id="A0A2T7TG92"/>
<reference evidence="9 10" key="1">
    <citation type="submission" date="2013-12" db="EMBL/GenBank/DDBJ databases">
        <title>Annotated genome of Streptomyces scopuliridis.</title>
        <authorList>
            <person name="Olson J.B."/>
        </authorList>
    </citation>
    <scope>NUCLEOTIDE SEQUENCE [LARGE SCALE GENOMIC DNA]</scope>
    <source>
        <strain evidence="9 10">RB72</strain>
    </source>
</reference>
<evidence type="ECO:0000256" key="6">
    <source>
        <dbReference type="ARBA" id="ARBA00023136"/>
    </source>
</evidence>